<dbReference type="OrthoDB" id="9768329at2"/>
<feature type="transmembrane region" description="Helical" evidence="8">
    <location>
        <begin position="37"/>
        <end position="55"/>
    </location>
</feature>
<evidence type="ECO:0000259" key="9">
    <source>
        <dbReference type="Pfam" id="PF00361"/>
    </source>
</evidence>
<feature type="transmembrane region" description="Helical" evidence="8">
    <location>
        <begin position="12"/>
        <end position="30"/>
    </location>
</feature>
<dbReference type="AlphaFoldDB" id="W0DKQ1"/>
<feature type="transmembrane region" description="Helical" evidence="8">
    <location>
        <begin position="107"/>
        <end position="125"/>
    </location>
</feature>
<dbReference type="InterPro" id="IPR001750">
    <property type="entry name" value="ND/Mrp_TM"/>
</dbReference>
<dbReference type="EMBL" id="CP007029">
    <property type="protein sequence ID" value="AHE97583.1"/>
    <property type="molecule type" value="Genomic_DNA"/>
</dbReference>
<feature type="transmembrane region" description="Helical" evidence="8">
    <location>
        <begin position="532"/>
        <end position="552"/>
    </location>
</feature>
<feature type="transmembrane region" description="Helical" evidence="8">
    <location>
        <begin position="75"/>
        <end position="95"/>
    </location>
</feature>
<evidence type="ECO:0000256" key="3">
    <source>
        <dbReference type="ARBA" id="ARBA00022475"/>
    </source>
</evidence>
<dbReference type="PANTHER" id="PTHR42703:SF1">
    <property type="entry name" value="NA(+)_H(+) ANTIPORTER SUBUNIT D1"/>
    <property type="match status" value="1"/>
</dbReference>
<dbReference type="KEGG" id="tti:THITH_04120"/>
<comment type="subcellular location">
    <subcellularLocation>
        <location evidence="1">Cell membrane</location>
        <topology evidence="1">Multi-pass membrane protein</topology>
    </subcellularLocation>
    <subcellularLocation>
        <location evidence="7">Membrane</location>
        <topology evidence="7">Multi-pass membrane protein</topology>
    </subcellularLocation>
</comment>
<evidence type="ECO:0000256" key="8">
    <source>
        <dbReference type="SAM" id="Phobius"/>
    </source>
</evidence>
<feature type="transmembrane region" description="Helical" evidence="8">
    <location>
        <begin position="261"/>
        <end position="280"/>
    </location>
</feature>
<feature type="transmembrane region" description="Helical" evidence="8">
    <location>
        <begin position="434"/>
        <end position="451"/>
    </location>
</feature>
<reference evidence="10 11" key="1">
    <citation type="submission" date="2013-12" db="EMBL/GenBank/DDBJ databases">
        <authorList>
            <consortium name="DOE Joint Genome Institute"/>
            <person name="Muyzer G."/>
            <person name="Huntemann M."/>
            <person name="Han J."/>
            <person name="Chen A."/>
            <person name="Kyrpides N."/>
            <person name="Mavromatis K."/>
            <person name="Markowitz V."/>
            <person name="Palaniappan K."/>
            <person name="Ivanova N."/>
            <person name="Schaumberg A."/>
            <person name="Pati A."/>
            <person name="Liolios K."/>
            <person name="Nordberg H.P."/>
            <person name="Cantor M.N."/>
            <person name="Hua S.X."/>
            <person name="Woyke T."/>
        </authorList>
    </citation>
    <scope>NUCLEOTIDE SEQUENCE [LARGE SCALE GENOMIC DNA]</scope>
    <source>
        <strain evidence="10 11">ARh 1</strain>
    </source>
</reference>
<feature type="transmembrane region" description="Helical" evidence="8">
    <location>
        <begin position="292"/>
        <end position="312"/>
    </location>
</feature>
<keyword evidence="3" id="KW-1003">Cell membrane</keyword>
<dbReference type="RefSeq" id="WP_006745781.1">
    <property type="nucleotide sequence ID" value="NZ_CP007029.1"/>
</dbReference>
<feature type="transmembrane region" description="Helical" evidence="8">
    <location>
        <begin position="394"/>
        <end position="413"/>
    </location>
</feature>
<gene>
    <name evidence="10" type="ORF">THITH_04120</name>
</gene>
<evidence type="ECO:0000256" key="1">
    <source>
        <dbReference type="ARBA" id="ARBA00004651"/>
    </source>
</evidence>
<keyword evidence="5 8" id="KW-1133">Transmembrane helix</keyword>
<dbReference type="InterPro" id="IPR050586">
    <property type="entry name" value="CPA3_Na-H_Antiporter_D"/>
</dbReference>
<proteinExistence type="inferred from homology"/>
<evidence type="ECO:0000256" key="6">
    <source>
        <dbReference type="ARBA" id="ARBA00023136"/>
    </source>
</evidence>
<organism evidence="10 11">
    <name type="scientific">Thioalkalivibrio paradoxus ARh 1</name>
    <dbReference type="NCBI Taxonomy" id="713585"/>
    <lineage>
        <taxon>Bacteria</taxon>
        <taxon>Pseudomonadati</taxon>
        <taxon>Pseudomonadota</taxon>
        <taxon>Gammaproteobacteria</taxon>
        <taxon>Chromatiales</taxon>
        <taxon>Ectothiorhodospiraceae</taxon>
        <taxon>Thioalkalivibrio</taxon>
    </lineage>
</organism>
<feature type="transmembrane region" description="Helical" evidence="8">
    <location>
        <begin position="354"/>
        <end position="374"/>
    </location>
</feature>
<dbReference type="HOGENOM" id="CLU_022930_0_0_6"/>
<evidence type="ECO:0000256" key="2">
    <source>
        <dbReference type="ARBA" id="ARBA00005346"/>
    </source>
</evidence>
<feature type="transmembrane region" description="Helical" evidence="8">
    <location>
        <begin position="131"/>
        <end position="148"/>
    </location>
</feature>
<dbReference type="GO" id="GO:0005886">
    <property type="term" value="C:plasma membrane"/>
    <property type="evidence" value="ECO:0007669"/>
    <property type="project" value="UniProtKB-SubCell"/>
</dbReference>
<name>W0DKQ1_9GAMM</name>
<keyword evidence="4 7" id="KW-0812">Transmembrane</keyword>
<comment type="similarity">
    <text evidence="2">Belongs to the CPA3 antiporters (TC 2.A.63) subunit D family.</text>
</comment>
<dbReference type="GO" id="GO:0042773">
    <property type="term" value="P:ATP synthesis coupled electron transport"/>
    <property type="evidence" value="ECO:0007669"/>
    <property type="project" value="InterPro"/>
</dbReference>
<evidence type="ECO:0000256" key="5">
    <source>
        <dbReference type="ARBA" id="ARBA00022989"/>
    </source>
</evidence>
<dbReference type="GO" id="GO:0008137">
    <property type="term" value="F:NADH dehydrogenase (ubiquinone) activity"/>
    <property type="evidence" value="ECO:0007669"/>
    <property type="project" value="InterPro"/>
</dbReference>
<evidence type="ECO:0000256" key="7">
    <source>
        <dbReference type="RuleBase" id="RU000320"/>
    </source>
</evidence>
<feature type="transmembrane region" description="Helical" evidence="8">
    <location>
        <begin position="228"/>
        <end position="249"/>
    </location>
</feature>
<dbReference type="Proteomes" id="UP000005289">
    <property type="component" value="Chromosome"/>
</dbReference>
<keyword evidence="11" id="KW-1185">Reference proteome</keyword>
<evidence type="ECO:0000313" key="10">
    <source>
        <dbReference type="EMBL" id="AHE97583.1"/>
    </source>
</evidence>
<keyword evidence="6 8" id="KW-0472">Membrane</keyword>
<keyword evidence="10" id="KW-0456">Lyase</keyword>
<dbReference type="PRINTS" id="PR01437">
    <property type="entry name" value="NUOXDRDTASE4"/>
</dbReference>
<feature type="domain" description="NADH:quinone oxidoreductase/Mrp antiporter transmembrane" evidence="9">
    <location>
        <begin position="125"/>
        <end position="345"/>
    </location>
</feature>
<accession>W0DKQ1</accession>
<sequence length="554" mass="56605">MTATPDSGLHTALLAATLLAPWLALAVLAFTRATGRALLLPLAPVAALLAALVLPDGTALTAALLPAGLSFGMDATARVFLLPAALVWTLSGWLACQLRPEQARSPLFAALWLLALAGNLALILAQDLLALYAGIALMTFAALGLIVFERTAEALAAGRLYLVMMMLAEVALFVAIAALVTDAGGDTRFDAAATRLPGPVLALLALAFGLKLGALGLHSWLPRAHPVAPVPASAVLSGVMIKAGILGWLRLVQPSADTIGSALPPLLVVLGVAGALYAALRGLACRDPKVLLGWSSVSQMGLLTVLAGLALITGEPAIAAISVLVIHHGLAKAALFLGVGLLGAAAGRRRTGIWIGLWLPALALAGAPATTGVLAKSALDLAVAATGQGAGLTAALHLTGLASALLMLRFLWLTRGTPAPDTAQAPAVGRYPELPWLLLLGAVLLLPWLLFQGAPVMAAAATLSGQAAAALPLAVALPIAVAASRWPGATQRATGLRRYRPSFGFRAKNVPAGRPLAFHLAVWERHLHAWRLIGRAVVLVTLALGAAIGLGLTR</sequence>
<evidence type="ECO:0000313" key="11">
    <source>
        <dbReference type="Proteomes" id="UP000005289"/>
    </source>
</evidence>
<dbReference type="InterPro" id="IPR003918">
    <property type="entry name" value="NADH_UbQ_OxRdtase"/>
</dbReference>
<feature type="transmembrane region" description="Helical" evidence="8">
    <location>
        <begin position="160"/>
        <end position="180"/>
    </location>
</feature>
<evidence type="ECO:0000256" key="4">
    <source>
        <dbReference type="ARBA" id="ARBA00022692"/>
    </source>
</evidence>
<protein>
    <submittedName>
        <fullName evidence="10">Formate hydrogenlyase</fullName>
    </submittedName>
</protein>
<dbReference type="STRING" id="713585.THITH_04120"/>
<feature type="transmembrane region" description="Helical" evidence="8">
    <location>
        <begin position="318"/>
        <end position="342"/>
    </location>
</feature>
<feature type="transmembrane region" description="Helical" evidence="8">
    <location>
        <begin position="457"/>
        <end position="483"/>
    </location>
</feature>
<dbReference type="PANTHER" id="PTHR42703">
    <property type="entry name" value="NADH DEHYDROGENASE"/>
    <property type="match status" value="1"/>
</dbReference>
<dbReference type="Pfam" id="PF00361">
    <property type="entry name" value="Proton_antipo_M"/>
    <property type="match status" value="1"/>
</dbReference>
<feature type="transmembrane region" description="Helical" evidence="8">
    <location>
        <begin position="200"/>
        <end position="221"/>
    </location>
</feature>
<dbReference type="GO" id="GO:0016829">
    <property type="term" value="F:lyase activity"/>
    <property type="evidence" value="ECO:0007669"/>
    <property type="project" value="UniProtKB-KW"/>
</dbReference>